<name>A0A0V7ZP65_9CYAN</name>
<dbReference type="OrthoDB" id="583453at2"/>
<proteinExistence type="predicted"/>
<dbReference type="PROSITE" id="PS51257">
    <property type="entry name" value="PROKAR_LIPOPROTEIN"/>
    <property type="match status" value="1"/>
</dbReference>
<evidence type="ECO:0000313" key="2">
    <source>
        <dbReference type="EMBL" id="KST66070.1"/>
    </source>
</evidence>
<dbReference type="EMBL" id="LMTZ01000107">
    <property type="protein sequence ID" value="KST65542.1"/>
    <property type="molecule type" value="Genomic_DNA"/>
</dbReference>
<comment type="caution">
    <text evidence="2">The sequence shown here is derived from an EMBL/GenBank/DDBJ whole genome shotgun (WGS) entry which is preliminary data.</text>
</comment>
<evidence type="ECO:0000313" key="3">
    <source>
        <dbReference type="Proteomes" id="UP000053372"/>
    </source>
</evidence>
<evidence type="ECO:0000313" key="1">
    <source>
        <dbReference type="EMBL" id="KST65542.1"/>
    </source>
</evidence>
<dbReference type="Proteomes" id="UP000053372">
    <property type="component" value="Unassembled WGS sequence"/>
</dbReference>
<keyword evidence="3" id="KW-1185">Reference proteome</keyword>
<organism evidence="2 3">
    <name type="scientific">Mastigocoleus testarum BC008</name>
    <dbReference type="NCBI Taxonomy" id="371196"/>
    <lineage>
        <taxon>Bacteria</taxon>
        <taxon>Bacillati</taxon>
        <taxon>Cyanobacteriota</taxon>
        <taxon>Cyanophyceae</taxon>
        <taxon>Nostocales</taxon>
        <taxon>Hapalosiphonaceae</taxon>
        <taxon>Mastigocoleus</taxon>
    </lineage>
</organism>
<protein>
    <recommendedName>
        <fullName evidence="4">Lipoprotein</fullName>
    </recommendedName>
</protein>
<dbReference type="RefSeq" id="WP_027845480.1">
    <property type="nucleotide sequence ID" value="NZ_LMTZ01000100.1"/>
</dbReference>
<dbReference type="EMBL" id="LMTZ01000100">
    <property type="protein sequence ID" value="KST66070.1"/>
    <property type="molecule type" value="Genomic_DNA"/>
</dbReference>
<accession>A0A0V7ZP65</accession>
<evidence type="ECO:0008006" key="4">
    <source>
        <dbReference type="Google" id="ProtNLM"/>
    </source>
</evidence>
<gene>
    <name evidence="2" type="ORF">BC008_24135</name>
    <name evidence="1" type="ORF">BC008_42220</name>
</gene>
<dbReference type="AlphaFoldDB" id="A0A0V7ZP65"/>
<sequence length="280" mass="32461">MLIKNISQYLVIITTIVLVNLIITSCQSKCEFAANQDAQKESVQLNDFIFSRVFGSNSCSPKKLFLRLPVNVNVELLNKENLLSGKEYTPKITSFVTFSSQPNTFTISRIDEFKNGFFYTKKDTCLAWKWLKIKGQNSVLTLSMERNLKIHDQNIKSVIFLISLPVEMRDARSDISIERYVWEKETSKVGRIEFFNFNQKYPILRNLFRQRDRGRLQTVDAFSEGKSVDGKIIEEISEISDRGGLHVDREIEELIISKYEKTYLDTADYPPCKIPEDLKK</sequence>
<reference evidence="2 3" key="1">
    <citation type="journal article" date="2015" name="Genome Announc.">
        <title>Draft Genome of the Euendolithic (true boring) Cyanobacterium Mastigocoleus testarum strain BC008.</title>
        <authorList>
            <person name="Guida B.S."/>
            <person name="Garcia-Pichel F."/>
        </authorList>
    </citation>
    <scope>NUCLEOTIDE SEQUENCE [LARGE SCALE GENOMIC DNA]</scope>
    <source>
        <strain evidence="2 3">BC008</strain>
    </source>
</reference>